<evidence type="ECO:0000256" key="2">
    <source>
        <dbReference type="ARBA" id="ARBA00005658"/>
    </source>
</evidence>
<keyword evidence="5 8" id="KW-0812">Transmembrane</keyword>
<feature type="transmembrane region" description="Helical" evidence="8">
    <location>
        <begin position="52"/>
        <end position="72"/>
    </location>
</feature>
<sequence>MKRGKKSYTAYLSSVVICVLFTIWGAIPGSLLGKYSMSRVAETLQNWISKGFGWLYVLLMAAVLIAVIYLLFSKYGNIKLGRQDDKPEFSYFSWVAMLFSAGMGIGLVFWGVAEPVMHLHDPAIPSSDRLANARESMTYTFFHWGLQPWALYALIGLIIAYTTFRKDKPAIISESVTPLFAKRYRGTIGTIVDTIAIIATVFGVATSLGLGAQQIAGGLSFSISWIPNTFAIQLVVIITVTVLYLISATTGLDKGVKILSNLNIVLAVLLMLAVLLIGPTAYLLDLFVQSVGNYFQKLPEMSFRLAAFSSENRQWIDKWTIFYWSWWISWAPYVSSFIARISKGRTIREFVGGVLIVPTVFTFLWFSVFGGTGIWQELFNDNNLIQVITEKGTETGLFAMLESYGSIGKVITGLAILLISTFFITSADSATYVLAMFSTNGNLTPHARVKLLWGIIMSSIAAILLYAGGLESLQAIAVLGSFPFLFVVILMTINFFKWLREEK</sequence>
<reference evidence="10" key="1">
    <citation type="journal article" date="2019" name="Int. J. Syst. Evol. Microbiol.">
        <title>The Global Catalogue of Microorganisms (GCM) 10K type strain sequencing project: providing services to taxonomists for standard genome sequencing and annotation.</title>
        <authorList>
            <consortium name="The Broad Institute Genomics Platform"/>
            <consortium name="The Broad Institute Genome Sequencing Center for Infectious Disease"/>
            <person name="Wu L."/>
            <person name="Ma J."/>
        </authorList>
    </citation>
    <scope>NUCLEOTIDE SEQUENCE [LARGE SCALE GENOMIC DNA]</scope>
    <source>
        <strain evidence="10">KCTC 42143</strain>
    </source>
</reference>
<evidence type="ECO:0000256" key="6">
    <source>
        <dbReference type="ARBA" id="ARBA00022989"/>
    </source>
</evidence>
<organism evidence="9 10">
    <name type="scientific">Carnobacterium antarcticum</name>
    <dbReference type="NCBI Taxonomy" id="2126436"/>
    <lineage>
        <taxon>Bacteria</taxon>
        <taxon>Bacillati</taxon>
        <taxon>Bacillota</taxon>
        <taxon>Bacilli</taxon>
        <taxon>Lactobacillales</taxon>
        <taxon>Carnobacteriaceae</taxon>
        <taxon>Carnobacterium</taxon>
    </lineage>
</organism>
<proteinExistence type="inferred from homology"/>
<evidence type="ECO:0000256" key="7">
    <source>
        <dbReference type="ARBA" id="ARBA00023136"/>
    </source>
</evidence>
<evidence type="ECO:0000256" key="3">
    <source>
        <dbReference type="ARBA" id="ARBA00022448"/>
    </source>
</evidence>
<gene>
    <name evidence="9" type="ORF">ACFSBK_01325</name>
</gene>
<feature type="transmembrane region" description="Helical" evidence="8">
    <location>
        <begin position="225"/>
        <end position="246"/>
    </location>
</feature>
<evidence type="ECO:0000256" key="4">
    <source>
        <dbReference type="ARBA" id="ARBA00022475"/>
    </source>
</evidence>
<name>A0ABW4NNL5_9LACT</name>
<keyword evidence="10" id="KW-1185">Reference proteome</keyword>
<keyword evidence="4" id="KW-1003">Cell membrane</keyword>
<comment type="similarity">
    <text evidence="2">Belongs to the BCCT transporter (TC 2.A.15) family.</text>
</comment>
<dbReference type="Proteomes" id="UP001597285">
    <property type="component" value="Unassembled WGS sequence"/>
</dbReference>
<feature type="transmembrane region" description="Helical" evidence="8">
    <location>
        <begin position="410"/>
        <end position="437"/>
    </location>
</feature>
<dbReference type="InterPro" id="IPR000060">
    <property type="entry name" value="BCCT_transptr"/>
</dbReference>
<feature type="transmembrane region" description="Helical" evidence="8">
    <location>
        <begin position="449"/>
        <end position="469"/>
    </location>
</feature>
<keyword evidence="7 8" id="KW-0472">Membrane</keyword>
<feature type="transmembrane region" description="Helical" evidence="8">
    <location>
        <begin position="12"/>
        <end position="32"/>
    </location>
</feature>
<evidence type="ECO:0000256" key="5">
    <source>
        <dbReference type="ARBA" id="ARBA00022692"/>
    </source>
</evidence>
<evidence type="ECO:0000256" key="1">
    <source>
        <dbReference type="ARBA" id="ARBA00004651"/>
    </source>
</evidence>
<dbReference type="RefSeq" id="WP_058919611.1">
    <property type="nucleotide sequence ID" value="NZ_JBHSQC010000005.1"/>
</dbReference>
<feature type="transmembrane region" description="Helical" evidence="8">
    <location>
        <begin position="92"/>
        <end position="113"/>
    </location>
</feature>
<dbReference type="Pfam" id="PF02028">
    <property type="entry name" value="BCCT"/>
    <property type="match status" value="1"/>
</dbReference>
<feature type="transmembrane region" description="Helical" evidence="8">
    <location>
        <begin position="351"/>
        <end position="375"/>
    </location>
</feature>
<feature type="transmembrane region" description="Helical" evidence="8">
    <location>
        <begin position="258"/>
        <end position="284"/>
    </location>
</feature>
<comment type="caution">
    <text evidence="9">The sequence shown here is derived from an EMBL/GenBank/DDBJ whole genome shotgun (WGS) entry which is preliminary data.</text>
</comment>
<feature type="transmembrane region" description="Helical" evidence="8">
    <location>
        <begin position="184"/>
        <end position="205"/>
    </location>
</feature>
<evidence type="ECO:0000313" key="10">
    <source>
        <dbReference type="Proteomes" id="UP001597285"/>
    </source>
</evidence>
<evidence type="ECO:0000256" key="8">
    <source>
        <dbReference type="SAM" id="Phobius"/>
    </source>
</evidence>
<evidence type="ECO:0000313" key="9">
    <source>
        <dbReference type="EMBL" id="MFD1798502.1"/>
    </source>
</evidence>
<keyword evidence="6 8" id="KW-1133">Transmembrane helix</keyword>
<dbReference type="EMBL" id="JBHUFF010000006">
    <property type="protein sequence ID" value="MFD1798502.1"/>
    <property type="molecule type" value="Genomic_DNA"/>
</dbReference>
<keyword evidence="3" id="KW-0813">Transport</keyword>
<feature type="transmembrane region" description="Helical" evidence="8">
    <location>
        <begin position="475"/>
        <end position="496"/>
    </location>
</feature>
<dbReference type="PANTHER" id="PTHR30047">
    <property type="entry name" value="HIGH-AFFINITY CHOLINE TRANSPORT PROTEIN-RELATED"/>
    <property type="match status" value="1"/>
</dbReference>
<feature type="transmembrane region" description="Helical" evidence="8">
    <location>
        <begin position="321"/>
        <end position="339"/>
    </location>
</feature>
<feature type="transmembrane region" description="Helical" evidence="8">
    <location>
        <begin position="146"/>
        <end position="164"/>
    </location>
</feature>
<dbReference type="NCBIfam" id="TIGR00842">
    <property type="entry name" value="bcct"/>
    <property type="match status" value="1"/>
</dbReference>
<dbReference type="PANTHER" id="PTHR30047:SF7">
    <property type="entry name" value="HIGH-AFFINITY CHOLINE TRANSPORT PROTEIN"/>
    <property type="match status" value="1"/>
</dbReference>
<accession>A0ABW4NNL5</accession>
<comment type="subcellular location">
    <subcellularLocation>
        <location evidence="1">Cell membrane</location>
        <topology evidence="1">Multi-pass membrane protein</topology>
    </subcellularLocation>
</comment>
<protein>
    <submittedName>
        <fullName evidence="9">BCCT family transporter</fullName>
    </submittedName>
</protein>